<dbReference type="OrthoDB" id="7235949at2"/>
<dbReference type="Gene3D" id="3.40.50.2300">
    <property type="match status" value="2"/>
</dbReference>
<evidence type="ECO:0000256" key="1">
    <source>
        <dbReference type="ARBA" id="ARBA00010062"/>
    </source>
</evidence>
<dbReference type="PANTHER" id="PTHR30483">
    <property type="entry name" value="LEUCINE-SPECIFIC-BINDING PROTEIN"/>
    <property type="match status" value="1"/>
</dbReference>
<dbReference type="InterPro" id="IPR051010">
    <property type="entry name" value="BCAA_transport"/>
</dbReference>
<proteinExistence type="inferred from homology"/>
<dbReference type="RefSeq" id="WP_066511418.1">
    <property type="nucleotide sequence ID" value="NZ_LNCU01000092.1"/>
</dbReference>
<dbReference type="GO" id="GO:0006865">
    <property type="term" value="P:amino acid transport"/>
    <property type="evidence" value="ECO:0007669"/>
    <property type="project" value="UniProtKB-KW"/>
</dbReference>
<reference evidence="6 7" key="1">
    <citation type="submission" date="2015-11" db="EMBL/GenBank/DDBJ databases">
        <title>Draft Genome Sequence of the Strain BR 10303 (Bradyrhizobium sp.) isolated from nodules of Centrolobium paraense.</title>
        <authorList>
            <person name="Zelli J.E."/>
            <person name="Simoes-Araujo J.L."/>
            <person name="Barauna A.C."/>
            <person name="Silva K."/>
        </authorList>
    </citation>
    <scope>NUCLEOTIDE SEQUENCE [LARGE SCALE GENOMIC DNA]</scope>
    <source>
        <strain evidence="6 7">BR 10303</strain>
    </source>
</reference>
<accession>A0A125Q7F6</accession>
<comment type="similarity">
    <text evidence="1">Belongs to the leucine-binding protein family.</text>
</comment>
<keyword evidence="7" id="KW-1185">Reference proteome</keyword>
<dbReference type="AlphaFoldDB" id="A0A125Q7F6"/>
<dbReference type="PRINTS" id="PR00337">
    <property type="entry name" value="LEUILEVALBP"/>
</dbReference>
<dbReference type="InterPro" id="IPR000709">
    <property type="entry name" value="Leu_Ile_Val-bd"/>
</dbReference>
<evidence type="ECO:0000256" key="2">
    <source>
        <dbReference type="ARBA" id="ARBA00022448"/>
    </source>
</evidence>
<comment type="caution">
    <text evidence="6">The sequence shown here is derived from an EMBL/GenBank/DDBJ whole genome shotgun (WGS) entry which is preliminary data.</text>
</comment>
<dbReference type="EMBL" id="LNCU01000092">
    <property type="protein sequence ID" value="KWV50912.1"/>
    <property type="molecule type" value="Genomic_DNA"/>
</dbReference>
<protein>
    <submittedName>
        <fullName evidence="6">ABC transporter substrate-binding protein</fullName>
    </submittedName>
</protein>
<dbReference type="Pfam" id="PF13458">
    <property type="entry name" value="Peripla_BP_6"/>
    <property type="match status" value="1"/>
</dbReference>
<evidence type="ECO:0000259" key="5">
    <source>
        <dbReference type="Pfam" id="PF13458"/>
    </source>
</evidence>
<sequence length="416" mass="45115">MATIRVSINRRTLIKSGFALAGSQVIGAPFIVKSLADEPIKIGMVNPLTGVLSALAQSEVDGARYAEAEINKKGGILGRQVQLLVEDSANDVGTGVQKTRKLIDRDNVAVILGDVNSGIAYAMSQVTNEKKIFHIVPGGHTDPITGTSCKWNVFRICNTTTMDANAVTPELVKKFGKKWFFITPDYAYGHTLQDAFIKALKKAGGTFEGDMLPINNTDFSATLIKAKAYKPNVLLNNMGGLTQINCMKQFTQFGMQKEMALGGALFELESVKGCPPDAQTGWWTMEWWWNQPKVPEVVKFVSDFRAATKKTPSARDWFGYVGMHTVRLAAEKAKSLEGPKMAKALEDLELPPDVALQPGKVRYRAGDHELMPNIFVGEVHPPKGEPDDLFAVSALVPGEEAAGSVADTGCKMVAPA</sequence>
<gene>
    <name evidence="6" type="ORF">AS156_13850</name>
</gene>
<evidence type="ECO:0000313" key="7">
    <source>
        <dbReference type="Proteomes" id="UP000057737"/>
    </source>
</evidence>
<evidence type="ECO:0000313" key="6">
    <source>
        <dbReference type="EMBL" id="KWV50912.1"/>
    </source>
</evidence>
<evidence type="ECO:0000256" key="4">
    <source>
        <dbReference type="ARBA" id="ARBA00022970"/>
    </source>
</evidence>
<dbReference type="PANTHER" id="PTHR30483:SF6">
    <property type="entry name" value="PERIPLASMIC BINDING PROTEIN OF ABC TRANSPORTER FOR NATURAL AMINO ACIDS"/>
    <property type="match status" value="1"/>
</dbReference>
<feature type="domain" description="Leucine-binding protein" evidence="5">
    <location>
        <begin position="39"/>
        <end position="380"/>
    </location>
</feature>
<dbReference type="InterPro" id="IPR028081">
    <property type="entry name" value="Leu-bd"/>
</dbReference>
<dbReference type="SUPFAM" id="SSF53822">
    <property type="entry name" value="Periplasmic binding protein-like I"/>
    <property type="match status" value="1"/>
</dbReference>
<dbReference type="InterPro" id="IPR028082">
    <property type="entry name" value="Peripla_BP_I"/>
</dbReference>
<name>A0A125Q7F6_9BRAD</name>
<dbReference type="Proteomes" id="UP000057737">
    <property type="component" value="Unassembled WGS sequence"/>
</dbReference>
<organism evidence="6 7">
    <name type="scientific">Bradyrhizobium macuxiense</name>
    <dbReference type="NCBI Taxonomy" id="1755647"/>
    <lineage>
        <taxon>Bacteria</taxon>
        <taxon>Pseudomonadati</taxon>
        <taxon>Pseudomonadota</taxon>
        <taxon>Alphaproteobacteria</taxon>
        <taxon>Hyphomicrobiales</taxon>
        <taxon>Nitrobacteraceae</taxon>
        <taxon>Bradyrhizobium</taxon>
    </lineage>
</organism>
<keyword evidence="2" id="KW-0813">Transport</keyword>
<keyword evidence="4" id="KW-0029">Amino-acid transport</keyword>
<evidence type="ECO:0000256" key="3">
    <source>
        <dbReference type="ARBA" id="ARBA00022729"/>
    </source>
</evidence>
<keyword evidence="3" id="KW-0732">Signal</keyword>